<keyword evidence="4" id="KW-0479">Metal-binding</keyword>
<evidence type="ECO:0000256" key="7">
    <source>
        <dbReference type="ARBA" id="ARBA00022833"/>
    </source>
</evidence>
<reference evidence="12 13" key="1">
    <citation type="submission" date="2025-04" db="UniProtKB">
        <authorList>
            <consortium name="RefSeq"/>
        </authorList>
    </citation>
    <scope>IDENTIFICATION</scope>
    <source>
        <tissue evidence="12 13">Leaves</tissue>
    </source>
</reference>
<dbReference type="PANTHER" id="PTHR15710">
    <property type="entry name" value="E3 UBIQUITIN-PROTEIN LIGASE PRAJA"/>
    <property type="match status" value="1"/>
</dbReference>
<protein>
    <recommendedName>
        <fullName evidence="2">RING-type E3 ubiquitin transferase</fullName>
        <ecNumber evidence="2">2.3.2.27</ecNumber>
    </recommendedName>
</protein>
<evidence type="ECO:0000259" key="10">
    <source>
        <dbReference type="PROSITE" id="PS50089"/>
    </source>
</evidence>
<dbReference type="KEGG" id="jre:108992158"/>
<evidence type="ECO:0000256" key="4">
    <source>
        <dbReference type="ARBA" id="ARBA00022723"/>
    </source>
</evidence>
<dbReference type="InterPro" id="IPR001841">
    <property type="entry name" value="Znf_RING"/>
</dbReference>
<name>A0A6P9E5L3_JUGRE</name>
<feature type="domain" description="RING-type" evidence="10">
    <location>
        <begin position="240"/>
        <end position="281"/>
    </location>
</feature>
<dbReference type="OrthoDB" id="8062037at2759"/>
<gene>
    <name evidence="12 13" type="primary">LOC108992158</name>
</gene>
<dbReference type="CDD" id="cd16667">
    <property type="entry name" value="RING-H2_RNF126-like"/>
    <property type="match status" value="1"/>
</dbReference>
<dbReference type="InterPro" id="IPR039525">
    <property type="entry name" value="RNF126-like_zinc-ribbon"/>
</dbReference>
<dbReference type="GeneID" id="108992158"/>
<organism evidence="11 13">
    <name type="scientific">Juglans regia</name>
    <name type="common">English walnut</name>
    <dbReference type="NCBI Taxonomy" id="51240"/>
    <lineage>
        <taxon>Eukaryota</taxon>
        <taxon>Viridiplantae</taxon>
        <taxon>Streptophyta</taxon>
        <taxon>Embryophyta</taxon>
        <taxon>Tracheophyta</taxon>
        <taxon>Spermatophyta</taxon>
        <taxon>Magnoliopsida</taxon>
        <taxon>eudicotyledons</taxon>
        <taxon>Gunneridae</taxon>
        <taxon>Pentapetalae</taxon>
        <taxon>rosids</taxon>
        <taxon>fabids</taxon>
        <taxon>Fagales</taxon>
        <taxon>Juglandaceae</taxon>
        <taxon>Juglans</taxon>
    </lineage>
</organism>
<evidence type="ECO:0000256" key="2">
    <source>
        <dbReference type="ARBA" id="ARBA00012483"/>
    </source>
</evidence>
<evidence type="ECO:0000256" key="9">
    <source>
        <dbReference type="SAM" id="MobiDB-lite"/>
    </source>
</evidence>
<accession>A0A6P9E5L3</accession>
<keyword evidence="3" id="KW-0808">Transferase</keyword>
<dbReference type="Gramene" id="Jr16_03430_p1">
    <property type="protein sequence ID" value="cds.Jr16_03430_p1"/>
    <property type="gene ID" value="Jr16_03430"/>
</dbReference>
<dbReference type="GO" id="GO:0008270">
    <property type="term" value="F:zinc ion binding"/>
    <property type="evidence" value="ECO:0007669"/>
    <property type="project" value="UniProtKB-KW"/>
</dbReference>
<feature type="region of interest" description="Disordered" evidence="9">
    <location>
        <begin position="300"/>
        <end position="327"/>
    </location>
</feature>
<evidence type="ECO:0000313" key="12">
    <source>
        <dbReference type="RefSeq" id="XP_035542685.1"/>
    </source>
</evidence>
<dbReference type="GO" id="GO:0005737">
    <property type="term" value="C:cytoplasm"/>
    <property type="evidence" value="ECO:0000318"/>
    <property type="project" value="GO_Central"/>
</dbReference>
<keyword evidence="7" id="KW-0862">Zinc</keyword>
<keyword evidence="5 8" id="KW-0863">Zinc-finger</keyword>
<dbReference type="FunFam" id="3.30.40.10:FF:000022">
    <property type="entry name" value="E3 ubiquitin-protein ligase RING1-like"/>
    <property type="match status" value="1"/>
</dbReference>
<evidence type="ECO:0000313" key="11">
    <source>
        <dbReference type="Proteomes" id="UP000235220"/>
    </source>
</evidence>
<dbReference type="PANTHER" id="PTHR15710:SF18">
    <property type="entry name" value="RING-TYPE E3 UBIQUITIN TRANSFERASE"/>
    <property type="match status" value="1"/>
</dbReference>
<feature type="region of interest" description="Disordered" evidence="9">
    <location>
        <begin position="107"/>
        <end position="146"/>
    </location>
</feature>
<proteinExistence type="predicted"/>
<dbReference type="Pfam" id="PF14369">
    <property type="entry name" value="Zn_ribbon_19"/>
    <property type="match status" value="1"/>
</dbReference>
<dbReference type="EC" id="2.3.2.27" evidence="2"/>
<dbReference type="AlphaFoldDB" id="A0A6P9E5L3"/>
<sequence length="340" mass="39164">MSLSPPRLRNMNRTRRTFQLYWCYLCHRAVSISSTNSSEIICPRCSGQFVCEFDSAGPRHVVDFRGGYNPSPENRLLEALALLLHPPIRFFSDVLLYNQETEFRGRPSFSPHFEMGDRRDPEAETRARPRTRLRHRSLDGRENPNLREPRIQEWPRTRFVRRPSDPSDRFAPILQPEIPIPVTSGVDPTNFFLGPGLNELIEQISQNDRSGPPPALDSTINAIPTVKIMANHLASECSHCPVCMDEFEVGGEARELPCKHIYHSDCIVPWLRLHNSCPVCRHEVQTPPCVDNIERDITFTESEDSHGGGWGRRRRSSRRNQDAPNFYPFRFRFGRDDNST</sequence>
<dbReference type="SUPFAM" id="SSF57850">
    <property type="entry name" value="RING/U-box"/>
    <property type="match status" value="1"/>
</dbReference>
<comment type="catalytic activity">
    <reaction evidence="1">
        <text>S-ubiquitinyl-[E2 ubiquitin-conjugating enzyme]-L-cysteine + [acceptor protein]-L-lysine = [E2 ubiquitin-conjugating enzyme]-L-cysteine + N(6)-ubiquitinyl-[acceptor protein]-L-lysine.</text>
        <dbReference type="EC" id="2.3.2.27"/>
    </reaction>
</comment>
<evidence type="ECO:0000256" key="5">
    <source>
        <dbReference type="ARBA" id="ARBA00022771"/>
    </source>
</evidence>
<feature type="compositionally biased region" description="Basic and acidic residues" evidence="9">
    <location>
        <begin position="114"/>
        <end position="127"/>
    </location>
</feature>
<dbReference type="Pfam" id="PF13639">
    <property type="entry name" value="zf-RING_2"/>
    <property type="match status" value="1"/>
</dbReference>
<feature type="compositionally biased region" description="Basic and acidic residues" evidence="9">
    <location>
        <begin position="136"/>
        <end position="146"/>
    </location>
</feature>
<evidence type="ECO:0000256" key="3">
    <source>
        <dbReference type="ARBA" id="ARBA00022679"/>
    </source>
</evidence>
<evidence type="ECO:0000256" key="8">
    <source>
        <dbReference type="PROSITE-ProRule" id="PRU00175"/>
    </source>
</evidence>
<dbReference type="Gene3D" id="3.30.40.10">
    <property type="entry name" value="Zinc/RING finger domain, C3HC4 (zinc finger)"/>
    <property type="match status" value="1"/>
</dbReference>
<dbReference type="InterPro" id="IPR013083">
    <property type="entry name" value="Znf_RING/FYVE/PHD"/>
</dbReference>
<keyword evidence="6" id="KW-0833">Ubl conjugation pathway</keyword>
<dbReference type="RefSeq" id="XP_035542686.1">
    <property type="nucleotide sequence ID" value="XM_035686793.1"/>
</dbReference>
<evidence type="ECO:0000256" key="1">
    <source>
        <dbReference type="ARBA" id="ARBA00000900"/>
    </source>
</evidence>
<evidence type="ECO:0000313" key="13">
    <source>
        <dbReference type="RefSeq" id="XP_035542686.1"/>
    </source>
</evidence>
<dbReference type="PROSITE" id="PS50089">
    <property type="entry name" value="ZF_RING_2"/>
    <property type="match status" value="1"/>
</dbReference>
<keyword evidence="11" id="KW-1185">Reference proteome</keyword>
<dbReference type="RefSeq" id="XP_035542685.1">
    <property type="nucleotide sequence ID" value="XM_035686792.1"/>
</dbReference>
<dbReference type="SMART" id="SM00184">
    <property type="entry name" value="RING"/>
    <property type="match status" value="1"/>
</dbReference>
<dbReference type="Proteomes" id="UP000235220">
    <property type="component" value="Chromosome 16"/>
</dbReference>
<evidence type="ECO:0000256" key="6">
    <source>
        <dbReference type="ARBA" id="ARBA00022786"/>
    </source>
</evidence>
<dbReference type="GO" id="GO:0016567">
    <property type="term" value="P:protein ubiquitination"/>
    <property type="evidence" value="ECO:0000318"/>
    <property type="project" value="GO_Central"/>
</dbReference>
<dbReference type="GO" id="GO:0061630">
    <property type="term" value="F:ubiquitin protein ligase activity"/>
    <property type="evidence" value="ECO:0000318"/>
    <property type="project" value="GO_Central"/>
</dbReference>